<dbReference type="EMBL" id="ACZK01000025">
    <property type="protein sequence ID" value="EHG22000.1"/>
    <property type="molecule type" value="Genomic_DNA"/>
</dbReference>
<comment type="caution">
    <text evidence="1">The sequence shown here is derived from an EMBL/GenBank/DDBJ whole genome shotgun (WGS) entry which is preliminary data.</text>
</comment>
<dbReference type="HOGENOM" id="CLU_2535186_0_0_10"/>
<reference evidence="1 2" key="1">
    <citation type="submission" date="2011-08" db="EMBL/GenBank/DDBJ databases">
        <title>The Genome Sequence of Prevotella sp. oral taxon 302 str. F0323.</title>
        <authorList>
            <consortium name="The Broad Institute Genome Sequencing Platform"/>
            <person name="Earl A."/>
            <person name="Ward D."/>
            <person name="Feldgarden M."/>
            <person name="Gevers D."/>
            <person name="Izard J."/>
            <person name="Blanton J.M."/>
            <person name="Baranova O.V."/>
            <person name="Tanner A.C."/>
            <person name="Dewhirst F.E."/>
            <person name="Young S.K."/>
            <person name="Zeng Q."/>
            <person name="Gargeya S."/>
            <person name="Fitzgerald M."/>
            <person name="Haas B."/>
            <person name="Abouelleil A."/>
            <person name="Alvarado L."/>
            <person name="Arachchi H.M."/>
            <person name="Berlin A."/>
            <person name="Brown A."/>
            <person name="Chapman S.B."/>
            <person name="Chen Z."/>
            <person name="Dunbar C."/>
            <person name="Freedman E."/>
            <person name="Gearin G."/>
            <person name="Gellesch M."/>
            <person name="Goldberg J."/>
            <person name="Griggs A."/>
            <person name="Gujja S."/>
            <person name="Heiman D."/>
            <person name="Howarth C."/>
            <person name="Larson L."/>
            <person name="Lui A."/>
            <person name="MacDonald P.J.P."/>
            <person name="Montmayeur A."/>
            <person name="Murphy C."/>
            <person name="Neiman D."/>
            <person name="Pearson M."/>
            <person name="Priest M."/>
            <person name="Roberts A."/>
            <person name="Saif S."/>
            <person name="Shea T."/>
            <person name="Shenoy N."/>
            <person name="Sisk P."/>
            <person name="Stolte C."/>
            <person name="Sykes S."/>
            <person name="Wortman J."/>
            <person name="Nusbaum C."/>
            <person name="Birren B."/>
        </authorList>
    </citation>
    <scope>NUCLEOTIDE SEQUENCE [LARGE SCALE GENOMIC DNA]</scope>
    <source>
        <strain evidence="1 2">F0323</strain>
    </source>
</reference>
<dbReference type="Proteomes" id="UP000015993">
    <property type="component" value="Unassembled WGS sequence"/>
</dbReference>
<organism evidence="1 2">
    <name type="scientific">Alloprevotella rava F0323</name>
    <dbReference type="NCBI Taxonomy" id="679199"/>
    <lineage>
        <taxon>Bacteria</taxon>
        <taxon>Pseudomonadati</taxon>
        <taxon>Bacteroidota</taxon>
        <taxon>Bacteroidia</taxon>
        <taxon>Bacteroidales</taxon>
        <taxon>Prevotellaceae</taxon>
        <taxon>Alloprevotella</taxon>
    </lineage>
</organism>
<keyword evidence="2" id="KW-1185">Reference proteome</keyword>
<evidence type="ECO:0000313" key="1">
    <source>
        <dbReference type="EMBL" id="EHG22000.1"/>
    </source>
</evidence>
<gene>
    <name evidence="1" type="ORF">HMPREF9332_01515</name>
</gene>
<evidence type="ECO:0000313" key="2">
    <source>
        <dbReference type="Proteomes" id="UP000015993"/>
    </source>
</evidence>
<protein>
    <submittedName>
        <fullName evidence="1">Uncharacterized protein</fullName>
    </submittedName>
</protein>
<name>G5GD86_9BACT</name>
<dbReference type="AlphaFoldDB" id="G5GD86"/>
<dbReference type="STRING" id="679199.HMPREF9332_01515"/>
<accession>G5GD86</accession>
<sequence>MSADRIRLSAIFLIASAHSLIVSPISRTCQRIPTSRTSSTSWTYRISPTSGSPALPLMREMEDAPLMSEMEGTFPLAFSSAFH</sequence>
<proteinExistence type="predicted"/>